<dbReference type="AlphaFoldDB" id="A0A3D9S6T7"/>
<dbReference type="Gene3D" id="2.60.120.1060">
    <property type="entry name" value="NPCBM/NEW2 domain"/>
    <property type="match status" value="1"/>
</dbReference>
<dbReference type="InterPro" id="IPR036116">
    <property type="entry name" value="FN3_sf"/>
</dbReference>
<dbReference type="Proteomes" id="UP000256304">
    <property type="component" value="Unassembled WGS sequence"/>
</dbReference>
<dbReference type="InterPro" id="IPR038637">
    <property type="entry name" value="NPCBM_sf"/>
</dbReference>
<proteinExistence type="predicted"/>
<feature type="domain" description="Fibronectin type-III" evidence="1">
    <location>
        <begin position="1"/>
        <end position="57"/>
    </location>
</feature>
<dbReference type="SUPFAM" id="SSF49265">
    <property type="entry name" value="Fibronectin type III"/>
    <property type="match status" value="1"/>
</dbReference>
<comment type="caution">
    <text evidence="2">The sequence shown here is derived from an EMBL/GenBank/DDBJ whole genome shotgun (WGS) entry which is preliminary data.</text>
</comment>
<dbReference type="CDD" id="cd00063">
    <property type="entry name" value="FN3"/>
    <property type="match status" value="1"/>
</dbReference>
<name>A0A3D9S6T7_9BACL</name>
<sequence>MYRNGVLAGSTSGVSATSFAVTGLIPGTARKFTVKALDAAGNRSEASNEVNAVLAPPSLKAFDSGVLNATSTTPDIDLDISGVNELKLVVKNGGNGNDWDHADWGGARIIYPSGE</sequence>
<dbReference type="InterPro" id="IPR008979">
    <property type="entry name" value="Galactose-bd-like_sf"/>
</dbReference>
<dbReference type="Pfam" id="PF08305">
    <property type="entry name" value="NPCBM"/>
    <property type="match status" value="1"/>
</dbReference>
<dbReference type="InterPro" id="IPR013222">
    <property type="entry name" value="Glyco_hyd_98_carb-bd"/>
</dbReference>
<evidence type="ECO:0000259" key="1">
    <source>
        <dbReference type="PROSITE" id="PS50853"/>
    </source>
</evidence>
<dbReference type="EMBL" id="QTTN01000007">
    <property type="protein sequence ID" value="REE88906.1"/>
    <property type="molecule type" value="Genomic_DNA"/>
</dbReference>
<evidence type="ECO:0000313" key="2">
    <source>
        <dbReference type="EMBL" id="REE88906.1"/>
    </source>
</evidence>
<dbReference type="SUPFAM" id="SSF49785">
    <property type="entry name" value="Galactose-binding domain-like"/>
    <property type="match status" value="1"/>
</dbReference>
<dbReference type="InterPro" id="IPR003961">
    <property type="entry name" value="FN3_dom"/>
</dbReference>
<organism evidence="2 3">
    <name type="scientific">Paenibacillus taihuensis</name>
    <dbReference type="NCBI Taxonomy" id="1156355"/>
    <lineage>
        <taxon>Bacteria</taxon>
        <taxon>Bacillati</taxon>
        <taxon>Bacillota</taxon>
        <taxon>Bacilli</taxon>
        <taxon>Bacillales</taxon>
        <taxon>Paenibacillaceae</taxon>
        <taxon>Paenibacillus</taxon>
    </lineage>
</organism>
<dbReference type="PROSITE" id="PS50853">
    <property type="entry name" value="FN3"/>
    <property type="match status" value="1"/>
</dbReference>
<accession>A0A3D9S6T7</accession>
<evidence type="ECO:0000313" key="3">
    <source>
        <dbReference type="Proteomes" id="UP000256304"/>
    </source>
</evidence>
<reference evidence="2 3" key="1">
    <citation type="submission" date="2018-08" db="EMBL/GenBank/DDBJ databases">
        <title>Genomic Encyclopedia of Type Strains, Phase III (KMG-III): the genomes of soil and plant-associated and newly described type strains.</title>
        <authorList>
            <person name="Whitman W."/>
        </authorList>
    </citation>
    <scope>NUCLEOTIDE SEQUENCE [LARGE SCALE GENOMIC DNA]</scope>
    <source>
        <strain evidence="2 3">CGMCC 1.10966</strain>
    </source>
</reference>
<protein>
    <submittedName>
        <fullName evidence="2">Alpha-galactosidase</fullName>
    </submittedName>
</protein>
<gene>
    <name evidence="2" type="ORF">A8990_1072</name>
</gene>
<keyword evidence="3" id="KW-1185">Reference proteome</keyword>